<keyword evidence="2" id="KW-1003">Cell membrane</keyword>
<evidence type="ECO:0000256" key="1">
    <source>
        <dbReference type="ARBA" id="ARBA00004651"/>
    </source>
</evidence>
<dbReference type="AlphaFoldDB" id="A0A6I6JUD5"/>
<feature type="transmembrane region" description="Helical" evidence="6">
    <location>
        <begin position="372"/>
        <end position="394"/>
    </location>
</feature>
<feature type="transmembrane region" description="Helical" evidence="6">
    <location>
        <begin position="281"/>
        <end position="300"/>
    </location>
</feature>
<dbReference type="InterPro" id="IPR003838">
    <property type="entry name" value="ABC3_permease_C"/>
</dbReference>
<evidence type="ECO:0000259" key="7">
    <source>
        <dbReference type="Pfam" id="PF02687"/>
    </source>
</evidence>
<dbReference type="Proteomes" id="UP000428260">
    <property type="component" value="Chromosome"/>
</dbReference>
<dbReference type="Pfam" id="PF12704">
    <property type="entry name" value="MacB_PCD"/>
    <property type="match status" value="2"/>
</dbReference>
<dbReference type="PANTHER" id="PTHR30572">
    <property type="entry name" value="MEMBRANE COMPONENT OF TRANSPORTER-RELATED"/>
    <property type="match status" value="1"/>
</dbReference>
<accession>A0A6I6JUD5</accession>
<feature type="domain" description="MacB-like periplasmic core" evidence="8">
    <location>
        <begin position="430"/>
        <end position="589"/>
    </location>
</feature>
<evidence type="ECO:0000256" key="3">
    <source>
        <dbReference type="ARBA" id="ARBA00022692"/>
    </source>
</evidence>
<dbReference type="RefSeq" id="WP_158867220.1">
    <property type="nucleotide sequence ID" value="NZ_CP046401.1"/>
</dbReference>
<feature type="transmembrane region" description="Helical" evidence="6">
    <location>
        <begin position="717"/>
        <end position="736"/>
    </location>
</feature>
<proteinExistence type="predicted"/>
<keyword evidence="10" id="KW-1185">Reference proteome</keyword>
<evidence type="ECO:0000256" key="4">
    <source>
        <dbReference type="ARBA" id="ARBA00022989"/>
    </source>
</evidence>
<evidence type="ECO:0000256" key="6">
    <source>
        <dbReference type="SAM" id="Phobius"/>
    </source>
</evidence>
<dbReference type="GO" id="GO:0005886">
    <property type="term" value="C:plasma membrane"/>
    <property type="evidence" value="ECO:0007669"/>
    <property type="project" value="UniProtKB-SubCell"/>
</dbReference>
<evidence type="ECO:0000256" key="5">
    <source>
        <dbReference type="ARBA" id="ARBA00023136"/>
    </source>
</evidence>
<sequence>MKSHFLKFIQRGIAKKPFIYSINFVGLILSMTVVFVLATYYFGETGANKFNKNIDNTYVICSEGFQGELHTYTPAILKEHIENEIPEVEKVVRMRSPFGETTFQVGENPPITSKLILADSTFTDLFSYQCIAGDLKTALKTPMSIVLTNKEALKLFGQLSPIGETVKMDNRHNLTVRAVIEEPQEKSSLSFNAIVPMISLPQVSPNGDEFTSWGMSNFTSFVLINKTASPDQIGKKIAQLYPENNYKTTISLKAFSSFYFSDVDVARQNYLKTGNKTSTTILAVVAAIILLMGIINYLNLSFSLAVERLKNVGILKISGAEKKHILKNIIGESALFFLFSVVFAYMISLITIPVLSNKIGVAIHSGVILNPSFILASISAALIISTLSVIVPAIKLSSINPIDSVKRNITGKGKTDHTRRILVITQFSVAIILIAFTWAVQKQVKYGSKQLGFNNENIYTIQLTPQLKKDILKEKIEQIPGVKEVSYTNFLPGRESIEQWYGMTITYKGEKKENISSHIIRCDNNFPGLLGLNPIKGRLFSSDMLTDKNKIIVNKAFVDEYGLEEPLGVKIPAFNSENMEIVGVVNNFHFQSVHKAISPVIIRVNDYAKFCYVKIASSDFNSLHGAVTQINKAATSLSTGYPVDFEFLDESVAQMYRSEVQFRKIFFFFSVIAIFICCLGILGLSIFASQQKVKEIGIRKVNGAKVSEILAMLNKDFVKWVLIAFVIATPVAWYAMDKWLENFAYKTSLSWWIFALAGLLALGIALLTVSWQSWRAATRNPVEALRYE</sequence>
<feature type="transmembrane region" description="Helical" evidence="6">
    <location>
        <begin position="333"/>
        <end position="352"/>
    </location>
</feature>
<evidence type="ECO:0000313" key="10">
    <source>
        <dbReference type="Proteomes" id="UP000428260"/>
    </source>
</evidence>
<dbReference type="InterPro" id="IPR050250">
    <property type="entry name" value="Macrolide_Exporter_MacB"/>
</dbReference>
<feature type="transmembrane region" description="Helical" evidence="6">
    <location>
        <begin position="20"/>
        <end position="43"/>
    </location>
</feature>
<evidence type="ECO:0000313" key="9">
    <source>
        <dbReference type="EMBL" id="QGY44680.1"/>
    </source>
</evidence>
<gene>
    <name evidence="9" type="ORF">GM418_13690</name>
</gene>
<organism evidence="9 10">
    <name type="scientific">Maribellus comscasis</name>
    <dbReference type="NCBI Taxonomy" id="2681766"/>
    <lineage>
        <taxon>Bacteria</taxon>
        <taxon>Pseudomonadati</taxon>
        <taxon>Bacteroidota</taxon>
        <taxon>Bacteroidia</taxon>
        <taxon>Marinilabiliales</taxon>
        <taxon>Prolixibacteraceae</taxon>
        <taxon>Maribellus</taxon>
    </lineage>
</organism>
<feature type="transmembrane region" description="Helical" evidence="6">
    <location>
        <begin position="421"/>
        <end position="440"/>
    </location>
</feature>
<protein>
    <submittedName>
        <fullName evidence="9">FtsX-like permease family protein</fullName>
    </submittedName>
</protein>
<comment type="subcellular location">
    <subcellularLocation>
        <location evidence="1">Cell membrane</location>
        <topology evidence="1">Multi-pass membrane protein</topology>
    </subcellularLocation>
</comment>
<dbReference type="InterPro" id="IPR025857">
    <property type="entry name" value="MacB_PCD"/>
</dbReference>
<reference evidence="9 10" key="1">
    <citation type="submission" date="2019-11" db="EMBL/GenBank/DDBJ databases">
        <authorList>
            <person name="Zheng R.K."/>
            <person name="Sun C.M."/>
        </authorList>
    </citation>
    <scope>NUCLEOTIDE SEQUENCE [LARGE SCALE GENOMIC DNA]</scope>
    <source>
        <strain evidence="9 10">WC007</strain>
    </source>
</reference>
<name>A0A6I6JUD5_9BACT</name>
<dbReference type="EMBL" id="CP046401">
    <property type="protein sequence ID" value="QGY44680.1"/>
    <property type="molecule type" value="Genomic_DNA"/>
</dbReference>
<dbReference type="GO" id="GO:0022857">
    <property type="term" value="F:transmembrane transporter activity"/>
    <property type="evidence" value="ECO:0007669"/>
    <property type="project" value="TreeGrafter"/>
</dbReference>
<feature type="domain" description="ABC3 transporter permease C-terminal" evidence="7">
    <location>
        <begin position="284"/>
        <end position="401"/>
    </location>
</feature>
<keyword evidence="4 6" id="KW-1133">Transmembrane helix</keyword>
<keyword evidence="3 6" id="KW-0812">Transmembrane</keyword>
<feature type="domain" description="MacB-like periplasmic core" evidence="8">
    <location>
        <begin position="23"/>
        <end position="239"/>
    </location>
</feature>
<evidence type="ECO:0000259" key="8">
    <source>
        <dbReference type="Pfam" id="PF12704"/>
    </source>
</evidence>
<feature type="transmembrane region" description="Helical" evidence="6">
    <location>
        <begin position="665"/>
        <end position="689"/>
    </location>
</feature>
<dbReference type="KEGG" id="mcos:GM418_13690"/>
<keyword evidence="5 6" id="KW-0472">Membrane</keyword>
<dbReference type="Pfam" id="PF02687">
    <property type="entry name" value="FtsX"/>
    <property type="match status" value="2"/>
</dbReference>
<feature type="domain" description="ABC3 transporter permease C-terminal" evidence="7">
    <location>
        <begin position="667"/>
        <end position="781"/>
    </location>
</feature>
<feature type="transmembrane region" description="Helical" evidence="6">
    <location>
        <begin position="748"/>
        <end position="769"/>
    </location>
</feature>
<dbReference type="PANTHER" id="PTHR30572:SF18">
    <property type="entry name" value="ABC-TYPE MACROLIDE FAMILY EXPORT SYSTEM PERMEASE COMPONENT 2"/>
    <property type="match status" value="1"/>
</dbReference>
<evidence type="ECO:0000256" key="2">
    <source>
        <dbReference type="ARBA" id="ARBA00022475"/>
    </source>
</evidence>